<gene>
    <name evidence="2" type="ORF">HBO26_18860</name>
</gene>
<keyword evidence="1" id="KW-0812">Transmembrane</keyword>
<reference evidence="2 3" key="1">
    <citation type="journal article" date="2020" name="Front. Microbiol.">
        <title>Genetic Organization of the aprX-lipA2 Operon Affects the Proteolytic Potential of Pseudomonas Species in Milk.</title>
        <authorList>
            <person name="Maier C."/>
            <person name="Huptas C."/>
            <person name="von Neubeck M."/>
            <person name="Scherer S."/>
            <person name="Wenning M."/>
            <person name="Lucking G."/>
        </authorList>
    </citation>
    <scope>NUCLEOTIDE SEQUENCE [LARGE SCALE GENOMIC DNA]</scope>
    <source>
        <strain evidence="2 3">WS 5114</strain>
    </source>
</reference>
<feature type="transmembrane region" description="Helical" evidence="1">
    <location>
        <begin position="6"/>
        <end position="27"/>
    </location>
</feature>
<comment type="caution">
    <text evidence="2">The sequence shown here is derived from an EMBL/GenBank/DDBJ whole genome shotgun (WGS) entry which is preliminary data.</text>
</comment>
<dbReference type="AlphaFoldDB" id="A0AB36CZ78"/>
<keyword evidence="1" id="KW-0472">Membrane</keyword>
<evidence type="ECO:0000313" key="2">
    <source>
        <dbReference type="EMBL" id="NMZ81352.1"/>
    </source>
</evidence>
<proteinExistence type="predicted"/>
<keyword evidence="1" id="KW-1133">Transmembrane helix</keyword>
<evidence type="ECO:0000256" key="1">
    <source>
        <dbReference type="SAM" id="Phobius"/>
    </source>
</evidence>
<organism evidence="2 3">
    <name type="scientific">Pseudomonas mandelii</name>
    <dbReference type="NCBI Taxonomy" id="75612"/>
    <lineage>
        <taxon>Bacteria</taxon>
        <taxon>Pseudomonadati</taxon>
        <taxon>Pseudomonadota</taxon>
        <taxon>Gammaproteobacteria</taxon>
        <taxon>Pseudomonadales</taxon>
        <taxon>Pseudomonadaceae</taxon>
        <taxon>Pseudomonas</taxon>
    </lineage>
</organism>
<dbReference type="EMBL" id="JAAQXV010000006">
    <property type="protein sequence ID" value="NMZ81352.1"/>
    <property type="molecule type" value="Genomic_DNA"/>
</dbReference>
<dbReference type="Proteomes" id="UP000548707">
    <property type="component" value="Unassembled WGS sequence"/>
</dbReference>
<accession>A0AB36CZ78</accession>
<protein>
    <submittedName>
        <fullName evidence="2">Uncharacterized protein</fullName>
    </submittedName>
</protein>
<evidence type="ECO:0000313" key="3">
    <source>
        <dbReference type="Proteomes" id="UP000548707"/>
    </source>
</evidence>
<name>A0AB36CZ78_9PSED</name>
<dbReference type="RefSeq" id="WP_169857616.1">
    <property type="nucleotide sequence ID" value="NZ_JAAQXV010000006.1"/>
</dbReference>
<sequence length="172" mass="18553">MLLAIGYWLLAIGYWLLAIVAIANFGFAGPPSWIAKDTVFSGPDSDTRLRANTWSTSADGTEGCSSPVRDIRADSTSGNTIRFVAQGADHIPEHLSLIIDIASPSLADDAKREMIKATKRLSVRALGLSIPHKIDESILKGENVQLEMGSGVVTVIRTNRAQGAYQLTLTMR</sequence>